<reference evidence="5 6" key="1">
    <citation type="submission" date="2017-03" db="EMBL/GenBank/DDBJ databases">
        <title>Genome sequencing of Shewanella japonica KCTC 22435.</title>
        <authorList>
            <person name="Kim K.M."/>
        </authorList>
    </citation>
    <scope>NUCLEOTIDE SEQUENCE [LARGE SCALE GENOMIC DNA]</scope>
    <source>
        <strain evidence="5 6">KCTC 22435</strain>
    </source>
</reference>
<dbReference type="InterPro" id="IPR029058">
    <property type="entry name" value="AB_hydrolase_fold"/>
</dbReference>
<accession>A0ABN4YJL4</accession>
<dbReference type="InterPro" id="IPR012020">
    <property type="entry name" value="ABHD4"/>
</dbReference>
<dbReference type="SUPFAM" id="SSF53474">
    <property type="entry name" value="alpha/beta-Hydrolases"/>
    <property type="match status" value="1"/>
</dbReference>
<dbReference type="Pfam" id="PF00561">
    <property type="entry name" value="Abhydrolase_1"/>
    <property type="match status" value="1"/>
</dbReference>
<dbReference type="PIRSF" id="PIRSF005211">
    <property type="entry name" value="Ab_hydro_YheT"/>
    <property type="match status" value="1"/>
</dbReference>
<keyword evidence="6" id="KW-1185">Reference proteome</keyword>
<evidence type="ECO:0000313" key="5">
    <source>
        <dbReference type="EMBL" id="ARD23792.1"/>
    </source>
</evidence>
<name>A0ABN4YJL4_9GAMM</name>
<sequence length="320" mass="36327">MKKRFMPPWWAVSSHIQTILPVFTKVDKPELKRQRQELPDGDFIDLDWLATPVNGKPILVILHGLEGSSDSHYVRRMLQTANDHQLCAVVHHHRSCSGTPNRLARSYHSGDTQDIHFTLSQLKRYYPDSPLLAVGYSLGGNVLAKYQGEHGHQSQLDKTVIVSAPLCLAACAKKLESGFSTVYQQHLIKQLQQKMQDKLTQQHLTSSMPVTANEIDKLTTFHLFDDKVTAPLHGFNDVFDYYQRASGKPFLQHVQKPTLIIHAKDDPFMTDAVIPSEDELSKHVEYELHHHGGHVGFICGGTPWKPKYYLESRIISFMTS</sequence>
<keyword evidence="2" id="KW-0719">Serine esterase</keyword>
<dbReference type="Proteomes" id="UP000191820">
    <property type="component" value="Chromosome"/>
</dbReference>
<dbReference type="NCBIfam" id="NF008218">
    <property type="entry name" value="PRK10985.1"/>
    <property type="match status" value="1"/>
</dbReference>
<evidence type="ECO:0000256" key="3">
    <source>
        <dbReference type="ARBA" id="ARBA00022801"/>
    </source>
</evidence>
<dbReference type="RefSeq" id="WP_080916786.1">
    <property type="nucleotide sequence ID" value="NZ_CP020472.1"/>
</dbReference>
<dbReference type="InterPro" id="IPR050960">
    <property type="entry name" value="AB_hydrolase_4_sf"/>
</dbReference>
<keyword evidence="3 5" id="KW-0378">Hydrolase</keyword>
<dbReference type="InterPro" id="IPR000952">
    <property type="entry name" value="AB_hydrolase_4_CS"/>
</dbReference>
<dbReference type="PROSITE" id="PS01133">
    <property type="entry name" value="UPF0017"/>
    <property type="match status" value="1"/>
</dbReference>
<dbReference type="Gene3D" id="3.40.50.1820">
    <property type="entry name" value="alpha/beta hydrolase"/>
    <property type="match status" value="1"/>
</dbReference>
<dbReference type="PANTHER" id="PTHR10794">
    <property type="entry name" value="ABHYDROLASE DOMAIN-CONTAINING PROTEIN"/>
    <property type="match status" value="1"/>
</dbReference>
<evidence type="ECO:0000256" key="2">
    <source>
        <dbReference type="ARBA" id="ARBA00022487"/>
    </source>
</evidence>
<evidence type="ECO:0000259" key="4">
    <source>
        <dbReference type="Pfam" id="PF00561"/>
    </source>
</evidence>
<gene>
    <name evidence="5" type="ORF">SJ2017_3543</name>
</gene>
<dbReference type="PANTHER" id="PTHR10794:SF94">
    <property type="entry name" value="ESTERASE YHET-RELATED"/>
    <property type="match status" value="1"/>
</dbReference>
<dbReference type="InterPro" id="IPR000073">
    <property type="entry name" value="AB_hydrolase_1"/>
</dbReference>
<feature type="domain" description="AB hydrolase-1" evidence="4">
    <location>
        <begin position="57"/>
        <end position="298"/>
    </location>
</feature>
<evidence type="ECO:0000313" key="6">
    <source>
        <dbReference type="Proteomes" id="UP000191820"/>
    </source>
</evidence>
<dbReference type="EMBL" id="CP020472">
    <property type="protein sequence ID" value="ARD23792.1"/>
    <property type="molecule type" value="Genomic_DNA"/>
</dbReference>
<protein>
    <submittedName>
        <fullName evidence="5">Alpha/beta hydrolase</fullName>
    </submittedName>
</protein>
<comment type="similarity">
    <text evidence="1">Belongs to the AB hydrolase superfamily. AB hydrolase 4 family.</text>
</comment>
<evidence type="ECO:0000256" key="1">
    <source>
        <dbReference type="ARBA" id="ARBA00010884"/>
    </source>
</evidence>
<dbReference type="GO" id="GO:0016787">
    <property type="term" value="F:hydrolase activity"/>
    <property type="evidence" value="ECO:0007669"/>
    <property type="project" value="UniProtKB-KW"/>
</dbReference>
<organism evidence="5 6">
    <name type="scientific">Shewanella japonica</name>
    <dbReference type="NCBI Taxonomy" id="93973"/>
    <lineage>
        <taxon>Bacteria</taxon>
        <taxon>Pseudomonadati</taxon>
        <taxon>Pseudomonadota</taxon>
        <taxon>Gammaproteobacteria</taxon>
        <taxon>Alteromonadales</taxon>
        <taxon>Shewanellaceae</taxon>
        <taxon>Shewanella</taxon>
    </lineage>
</organism>
<proteinExistence type="inferred from homology"/>